<sequence length="582" mass="65603">MLGCDKKLKNDGLADESSIKDGKTANGSKADSAGAKERNRALIQIKQVAVMSIMMQSANQQCNALGSIIGIFLHSCNTPEKVIKMLSRIGISISVSSVNNAIKSLSVDSRHTIIQLGQKLTAGFAYDNFDVNLKVSMLTVEQSEDTLVHLTSGDVLQLEHCAPEDLKCSEELWKKSPLNDEADESLPQHTYVDLLTLHPETEHASGLTRRGQFNTWRFILDLIEHGPAYFQQFRDRLHDPEIIDQIPLSKLEHTPARSMDINQSKVLGNLQAIANLLAQGGLGDPNDDDCDSEVVDISEFVTLIYGDLGTWEWVRSLLERRAIEDTPWLRYQFVVFVMGLFHLKMACADAIWQIFINPPKSRQDNNTFIKFVDKLRPKETGKITSDPGFRRMHEVIGHIGICLRLDAWRVEVEKRHPECKTLDDWAKLQPSFEDIEDIARTLVSDYVLGEGIDISDLRSNKTAACDLEHENILLMHQYLLLYEEITFAMNGGDVGRVETVFPPWIAILKACGKHKYADAMTDFLTNVHFVYPEGLRRAVRYNMLVNPTGKPGQYRGVDWVVELLNLFMKHVYGGSGSNFTKE</sequence>
<evidence type="ECO:0000259" key="2">
    <source>
        <dbReference type="Pfam" id="PF20231"/>
    </source>
</evidence>
<dbReference type="EMBL" id="SGPL01000081">
    <property type="protein sequence ID" value="THH18250.1"/>
    <property type="molecule type" value="Genomic_DNA"/>
</dbReference>
<keyword evidence="4" id="KW-1185">Reference proteome</keyword>
<reference evidence="3 4" key="1">
    <citation type="submission" date="2019-02" db="EMBL/GenBank/DDBJ databases">
        <title>Genome sequencing of the rare red list fungi Bondarzewia mesenterica.</title>
        <authorList>
            <person name="Buettner E."/>
            <person name="Kellner H."/>
        </authorList>
    </citation>
    <scope>NUCLEOTIDE SEQUENCE [LARGE SCALE GENOMIC DNA]</scope>
    <source>
        <strain evidence="3 4">DSM 108281</strain>
    </source>
</reference>
<protein>
    <recommendedName>
        <fullName evidence="2">DUF6589 domain-containing protein</fullName>
    </recommendedName>
</protein>
<dbReference type="Pfam" id="PF20231">
    <property type="entry name" value="DUF6589"/>
    <property type="match status" value="1"/>
</dbReference>
<organism evidence="3 4">
    <name type="scientific">Bondarzewia mesenterica</name>
    <dbReference type="NCBI Taxonomy" id="1095465"/>
    <lineage>
        <taxon>Eukaryota</taxon>
        <taxon>Fungi</taxon>
        <taxon>Dikarya</taxon>
        <taxon>Basidiomycota</taxon>
        <taxon>Agaricomycotina</taxon>
        <taxon>Agaricomycetes</taxon>
        <taxon>Russulales</taxon>
        <taxon>Bondarzewiaceae</taxon>
        <taxon>Bondarzewia</taxon>
    </lineage>
</organism>
<proteinExistence type="predicted"/>
<dbReference type="AlphaFoldDB" id="A0A4S4M610"/>
<gene>
    <name evidence="3" type="ORF">EW146_g2697</name>
</gene>
<dbReference type="OrthoDB" id="4743193at2759"/>
<dbReference type="Proteomes" id="UP000310158">
    <property type="component" value="Unassembled WGS sequence"/>
</dbReference>
<feature type="domain" description="DUF6589" evidence="2">
    <location>
        <begin position="196"/>
        <end position="582"/>
    </location>
</feature>
<feature type="region of interest" description="Disordered" evidence="1">
    <location>
        <begin position="1"/>
        <end position="33"/>
    </location>
</feature>
<comment type="caution">
    <text evidence="3">The sequence shown here is derived from an EMBL/GenBank/DDBJ whole genome shotgun (WGS) entry which is preliminary data.</text>
</comment>
<dbReference type="InterPro" id="IPR046496">
    <property type="entry name" value="DUF6589"/>
</dbReference>
<evidence type="ECO:0000313" key="3">
    <source>
        <dbReference type="EMBL" id="THH18250.1"/>
    </source>
</evidence>
<evidence type="ECO:0000256" key="1">
    <source>
        <dbReference type="SAM" id="MobiDB-lite"/>
    </source>
</evidence>
<evidence type="ECO:0000313" key="4">
    <source>
        <dbReference type="Proteomes" id="UP000310158"/>
    </source>
</evidence>
<name>A0A4S4M610_9AGAM</name>
<accession>A0A4S4M610</accession>
<feature type="compositionally biased region" description="Basic and acidic residues" evidence="1">
    <location>
        <begin position="1"/>
        <end position="23"/>
    </location>
</feature>